<keyword evidence="10" id="KW-1185">Reference proteome</keyword>
<dbReference type="Proteomes" id="UP001314635">
    <property type="component" value="Unassembled WGS sequence"/>
</dbReference>
<dbReference type="InterPro" id="IPR010998">
    <property type="entry name" value="Integrase_recombinase_N"/>
</dbReference>
<evidence type="ECO:0000313" key="10">
    <source>
        <dbReference type="Proteomes" id="UP001314635"/>
    </source>
</evidence>
<dbReference type="Pfam" id="PF00589">
    <property type="entry name" value="Phage_integrase"/>
    <property type="match status" value="1"/>
</dbReference>
<evidence type="ECO:0000256" key="1">
    <source>
        <dbReference type="ARBA" id="ARBA00008857"/>
    </source>
</evidence>
<evidence type="ECO:0000256" key="5">
    <source>
        <dbReference type="PROSITE-ProRule" id="PRU01248"/>
    </source>
</evidence>
<comment type="caution">
    <text evidence="9">The sequence shown here is derived from an EMBL/GenBank/DDBJ whole genome shotgun (WGS) entry which is preliminary data.</text>
</comment>
<feature type="region of interest" description="Disordered" evidence="6">
    <location>
        <begin position="394"/>
        <end position="415"/>
    </location>
</feature>
<dbReference type="InterPro" id="IPR013762">
    <property type="entry name" value="Integrase-like_cat_sf"/>
</dbReference>
<accession>A0ABS5G1T5</accession>
<gene>
    <name evidence="9" type="ORF">JQ619_05460</name>
</gene>
<evidence type="ECO:0000256" key="2">
    <source>
        <dbReference type="ARBA" id="ARBA00022908"/>
    </source>
</evidence>
<dbReference type="SUPFAM" id="SSF56349">
    <property type="entry name" value="DNA breaking-rejoining enzymes"/>
    <property type="match status" value="1"/>
</dbReference>
<name>A0ABS5G1T5_9BRAD</name>
<evidence type="ECO:0000259" key="7">
    <source>
        <dbReference type="PROSITE" id="PS51898"/>
    </source>
</evidence>
<dbReference type="PROSITE" id="PS51900">
    <property type="entry name" value="CB"/>
    <property type="match status" value="1"/>
</dbReference>
<dbReference type="PROSITE" id="PS51898">
    <property type="entry name" value="TYR_RECOMBINASE"/>
    <property type="match status" value="1"/>
</dbReference>
<comment type="similarity">
    <text evidence="1">Belongs to the 'phage' integrase family.</text>
</comment>
<keyword evidence="4" id="KW-0233">DNA recombination</keyword>
<organism evidence="9 10">
    <name type="scientific">Bradyrhizobium denitrificans</name>
    <dbReference type="NCBI Taxonomy" id="2734912"/>
    <lineage>
        <taxon>Bacteria</taxon>
        <taxon>Pseudomonadati</taxon>
        <taxon>Pseudomonadota</taxon>
        <taxon>Alphaproteobacteria</taxon>
        <taxon>Hyphomicrobiales</taxon>
        <taxon>Nitrobacteraceae</taxon>
        <taxon>Bradyrhizobium</taxon>
    </lineage>
</organism>
<dbReference type="RefSeq" id="WP_172238638.1">
    <property type="nucleotide sequence ID" value="NZ_JABFDP010000020.1"/>
</dbReference>
<dbReference type="EMBL" id="JAFCLK010000004">
    <property type="protein sequence ID" value="MBR1135203.1"/>
    <property type="molecule type" value="Genomic_DNA"/>
</dbReference>
<dbReference type="InterPro" id="IPR002104">
    <property type="entry name" value="Integrase_catalytic"/>
</dbReference>
<dbReference type="InterPro" id="IPR011010">
    <property type="entry name" value="DNA_brk_join_enz"/>
</dbReference>
<dbReference type="InterPro" id="IPR025166">
    <property type="entry name" value="Integrase_DNA_bind_dom"/>
</dbReference>
<keyword evidence="3 5" id="KW-0238">DNA-binding</keyword>
<feature type="compositionally biased region" description="Acidic residues" evidence="6">
    <location>
        <begin position="406"/>
        <end position="415"/>
    </location>
</feature>
<reference evidence="10" key="1">
    <citation type="journal article" date="2021" name="ISME J.">
        <title>Evolutionary origin and ecological implication of a unique nif island in free-living Bradyrhizobium lineages.</title>
        <authorList>
            <person name="Tao J."/>
        </authorList>
    </citation>
    <scope>NUCLEOTIDE SEQUENCE [LARGE SCALE GENOMIC DNA]</scope>
    <source>
        <strain evidence="10">SZCCT0094</strain>
    </source>
</reference>
<evidence type="ECO:0000259" key="8">
    <source>
        <dbReference type="PROSITE" id="PS51900"/>
    </source>
</evidence>
<dbReference type="InterPro" id="IPR044068">
    <property type="entry name" value="CB"/>
</dbReference>
<dbReference type="InterPro" id="IPR050808">
    <property type="entry name" value="Phage_Integrase"/>
</dbReference>
<dbReference type="PANTHER" id="PTHR30629:SF2">
    <property type="entry name" value="PROPHAGE INTEGRASE INTS-RELATED"/>
    <property type="match status" value="1"/>
</dbReference>
<feature type="domain" description="Tyr recombinase" evidence="7">
    <location>
        <begin position="200"/>
        <end position="376"/>
    </location>
</feature>
<feature type="domain" description="Core-binding (CB)" evidence="8">
    <location>
        <begin position="98"/>
        <end position="178"/>
    </location>
</feature>
<proteinExistence type="inferred from homology"/>
<dbReference type="Pfam" id="PF13356">
    <property type="entry name" value="Arm-DNA-bind_3"/>
    <property type="match status" value="1"/>
</dbReference>
<evidence type="ECO:0000256" key="4">
    <source>
        <dbReference type="ARBA" id="ARBA00023172"/>
    </source>
</evidence>
<dbReference type="Gene3D" id="1.10.150.130">
    <property type="match status" value="1"/>
</dbReference>
<dbReference type="CDD" id="cd00796">
    <property type="entry name" value="INT_Rci_Hp1_C"/>
    <property type="match status" value="1"/>
</dbReference>
<evidence type="ECO:0000256" key="6">
    <source>
        <dbReference type="SAM" id="MobiDB-lite"/>
    </source>
</evidence>
<dbReference type="Gene3D" id="3.30.160.390">
    <property type="entry name" value="Integrase, DNA-binding domain"/>
    <property type="match status" value="1"/>
</dbReference>
<evidence type="ECO:0000256" key="3">
    <source>
        <dbReference type="ARBA" id="ARBA00023125"/>
    </source>
</evidence>
<protein>
    <submittedName>
        <fullName evidence="9">Site-specific integrase</fullName>
    </submittedName>
</protein>
<sequence>MAKIKITKRSVEALKVTPKDYIAFDTDLPGFGVRVMPSGKRFFLLQYRRHGRTRRVMIGQYGVVTAELARREATIKLGGVRGANGDPAALRDAERQSTTMKELGERFLTQYVPTRCKPSTEAEYRRSVELFLDPFFAKQHVRSVTTADVAEMHGSLSHIPYQANRTLGVLSKMMNLAETWGIRDKHTNPCEDVERFPELKRERFLSPNELQRLGQALTAAEVHQTETKYAVAAFRILLLTGCRLSEIQRLEWRHVDLQQKELRLPDSKTGAKTVHLGDTVVALLETLPRVAGNPYVIVGKNKKTHLTDLQHPWRRIRETAGLTDVRIHDLRHTFASGGLLVGEGLAMIGKLLGHTQVQTTARYAHLASDPVKQAATKISDRLALALFSSVDTAGVKQPQNSGPLTEDADDTSEAA</sequence>
<dbReference type="InterPro" id="IPR038488">
    <property type="entry name" value="Integrase_DNA-bd_sf"/>
</dbReference>
<evidence type="ECO:0000313" key="9">
    <source>
        <dbReference type="EMBL" id="MBR1135203.1"/>
    </source>
</evidence>
<dbReference type="Gene3D" id="1.10.443.10">
    <property type="entry name" value="Intergrase catalytic core"/>
    <property type="match status" value="1"/>
</dbReference>
<dbReference type="PANTHER" id="PTHR30629">
    <property type="entry name" value="PROPHAGE INTEGRASE"/>
    <property type="match status" value="1"/>
</dbReference>
<keyword evidence="2" id="KW-0229">DNA integration</keyword>